<dbReference type="AlphaFoldDB" id="A0A1F6FPA6"/>
<dbReference type="EMBL" id="MFMT01000043">
    <property type="protein sequence ID" value="OGG87684.1"/>
    <property type="molecule type" value="Genomic_DNA"/>
</dbReference>
<evidence type="ECO:0000313" key="2">
    <source>
        <dbReference type="Proteomes" id="UP000179230"/>
    </source>
</evidence>
<dbReference type="Proteomes" id="UP000179230">
    <property type="component" value="Unassembled WGS sequence"/>
</dbReference>
<sequence>MLVTFGHKHKWVKKIESDILVGFGKSNAKKITNLLRKIETLDITSIFAPLDQSFLDWFVPLYNERIRSKENPNLHDIYAATLGKAEKKFPYYTLTLFEAGIPIGGAIFTLRTYKLSIAFRVYFPDWQVNKKLACSPALFAEYIITKHAQEKNKTKLVHGSDRNPYGIYSSIGVAIFKLSVGCYPVVQYNPEIETIDTTTVQKNIFLLELPKQQRRITDAYLITTKDAAKNFEQALKYENQLRVQIIYRDNNELDASKS</sequence>
<protein>
    <recommendedName>
        <fullName evidence="3">BioF2-like acetyltransferase domain-containing protein</fullName>
    </recommendedName>
</protein>
<name>A0A1F6FPA6_9BACT</name>
<evidence type="ECO:0008006" key="3">
    <source>
        <dbReference type="Google" id="ProtNLM"/>
    </source>
</evidence>
<proteinExistence type="predicted"/>
<evidence type="ECO:0000313" key="1">
    <source>
        <dbReference type="EMBL" id="OGG87684.1"/>
    </source>
</evidence>
<gene>
    <name evidence="1" type="ORF">A2592_00915</name>
</gene>
<comment type="caution">
    <text evidence="1">The sequence shown here is derived from an EMBL/GenBank/DDBJ whole genome shotgun (WGS) entry which is preliminary data.</text>
</comment>
<reference evidence="1 2" key="1">
    <citation type="journal article" date="2016" name="Nat. Commun.">
        <title>Thousands of microbial genomes shed light on interconnected biogeochemical processes in an aquifer system.</title>
        <authorList>
            <person name="Anantharaman K."/>
            <person name="Brown C.T."/>
            <person name="Hug L.A."/>
            <person name="Sharon I."/>
            <person name="Castelle C.J."/>
            <person name="Probst A.J."/>
            <person name="Thomas B.C."/>
            <person name="Singh A."/>
            <person name="Wilkins M.J."/>
            <person name="Karaoz U."/>
            <person name="Brodie E.L."/>
            <person name="Williams K.H."/>
            <person name="Hubbard S.S."/>
            <person name="Banfield J.F."/>
        </authorList>
    </citation>
    <scope>NUCLEOTIDE SEQUENCE [LARGE SCALE GENOMIC DNA]</scope>
</reference>
<accession>A0A1F6FPA6</accession>
<organism evidence="1 2">
    <name type="scientific">Candidatus Kaiserbacteria bacterium RIFOXYD1_FULL_42_15</name>
    <dbReference type="NCBI Taxonomy" id="1798532"/>
    <lineage>
        <taxon>Bacteria</taxon>
        <taxon>Candidatus Kaiseribacteriota</taxon>
    </lineage>
</organism>